<evidence type="ECO:0000313" key="3">
    <source>
        <dbReference type="Proteomes" id="UP000317835"/>
    </source>
</evidence>
<evidence type="ECO:0000256" key="1">
    <source>
        <dbReference type="SAM" id="MobiDB-lite"/>
    </source>
</evidence>
<organism evidence="2 3">
    <name type="scientific">Tautonia plasticadhaerens</name>
    <dbReference type="NCBI Taxonomy" id="2527974"/>
    <lineage>
        <taxon>Bacteria</taxon>
        <taxon>Pseudomonadati</taxon>
        <taxon>Planctomycetota</taxon>
        <taxon>Planctomycetia</taxon>
        <taxon>Isosphaerales</taxon>
        <taxon>Isosphaeraceae</taxon>
        <taxon>Tautonia</taxon>
    </lineage>
</organism>
<dbReference type="AlphaFoldDB" id="A0A518H9L2"/>
<evidence type="ECO:0000313" key="2">
    <source>
        <dbReference type="EMBL" id="QDV37531.1"/>
    </source>
</evidence>
<gene>
    <name evidence="2" type="ORF">ElP_54710</name>
</gene>
<sequence length="81" mass="8897">MRPSRNQGLWQSGEMVPAGQVLQTQPLAGFGWQWRIGEFPNLIQPSGPSTDGPEAPRSRLRPAAYAIRFLPAPISNDIPES</sequence>
<dbReference type="Proteomes" id="UP000317835">
    <property type="component" value="Chromosome"/>
</dbReference>
<accession>A0A518H9L2</accession>
<keyword evidence="3" id="KW-1185">Reference proteome</keyword>
<name>A0A518H9L2_9BACT</name>
<dbReference type="KEGG" id="tpla:ElP_54710"/>
<protein>
    <submittedName>
        <fullName evidence="2">Uncharacterized protein</fullName>
    </submittedName>
</protein>
<dbReference type="EMBL" id="CP036426">
    <property type="protein sequence ID" value="QDV37531.1"/>
    <property type="molecule type" value="Genomic_DNA"/>
</dbReference>
<reference evidence="2 3" key="1">
    <citation type="submission" date="2019-02" db="EMBL/GenBank/DDBJ databases">
        <title>Deep-cultivation of Planctomycetes and their phenomic and genomic characterization uncovers novel biology.</title>
        <authorList>
            <person name="Wiegand S."/>
            <person name="Jogler M."/>
            <person name="Boedeker C."/>
            <person name="Pinto D."/>
            <person name="Vollmers J."/>
            <person name="Rivas-Marin E."/>
            <person name="Kohn T."/>
            <person name="Peeters S.H."/>
            <person name="Heuer A."/>
            <person name="Rast P."/>
            <person name="Oberbeckmann S."/>
            <person name="Bunk B."/>
            <person name="Jeske O."/>
            <person name="Meyerdierks A."/>
            <person name="Storesund J.E."/>
            <person name="Kallscheuer N."/>
            <person name="Luecker S."/>
            <person name="Lage O.M."/>
            <person name="Pohl T."/>
            <person name="Merkel B.J."/>
            <person name="Hornburger P."/>
            <person name="Mueller R.-W."/>
            <person name="Bruemmer F."/>
            <person name="Labrenz M."/>
            <person name="Spormann A.M."/>
            <person name="Op den Camp H."/>
            <person name="Overmann J."/>
            <person name="Amann R."/>
            <person name="Jetten M.S.M."/>
            <person name="Mascher T."/>
            <person name="Medema M.H."/>
            <person name="Devos D.P."/>
            <person name="Kaster A.-K."/>
            <person name="Ovreas L."/>
            <person name="Rohde M."/>
            <person name="Galperin M.Y."/>
            <person name="Jogler C."/>
        </authorList>
    </citation>
    <scope>NUCLEOTIDE SEQUENCE [LARGE SCALE GENOMIC DNA]</scope>
    <source>
        <strain evidence="2 3">ElP</strain>
    </source>
</reference>
<proteinExistence type="predicted"/>
<feature type="region of interest" description="Disordered" evidence="1">
    <location>
        <begin position="41"/>
        <end position="60"/>
    </location>
</feature>